<keyword evidence="2" id="KW-0732">Signal</keyword>
<dbReference type="AlphaFoldDB" id="A0A8X7YQ37"/>
<evidence type="ECO:0000313" key="3">
    <source>
        <dbReference type="EMBL" id="KAG6753612.1"/>
    </source>
</evidence>
<feature type="region of interest" description="Disordered" evidence="1">
    <location>
        <begin position="111"/>
        <end position="138"/>
    </location>
</feature>
<organism evidence="3 4">
    <name type="scientific">Populus tomentosa</name>
    <name type="common">Chinese white poplar</name>
    <dbReference type="NCBI Taxonomy" id="118781"/>
    <lineage>
        <taxon>Eukaryota</taxon>
        <taxon>Viridiplantae</taxon>
        <taxon>Streptophyta</taxon>
        <taxon>Embryophyta</taxon>
        <taxon>Tracheophyta</taxon>
        <taxon>Spermatophyta</taxon>
        <taxon>Magnoliopsida</taxon>
        <taxon>eudicotyledons</taxon>
        <taxon>Gunneridae</taxon>
        <taxon>Pentapetalae</taxon>
        <taxon>rosids</taxon>
        <taxon>fabids</taxon>
        <taxon>Malpighiales</taxon>
        <taxon>Salicaceae</taxon>
        <taxon>Saliceae</taxon>
        <taxon>Populus</taxon>
    </lineage>
</organism>
<keyword evidence="4" id="KW-1185">Reference proteome</keyword>
<sequence>MFSARLFRFLLSNLQILIDILSRNFDSAINDLDNTKIPSSYEFKSKPDGWETTTKAQDGDIWEMSQREEDTLFQEFDHQIAYSKFQDRISSRRRPIDGWKYMIEVLGPNAKKGRGSASRIPSISDPSTQTFKGDRKLGGTSAPDSAGLSFLCSWPLYACLVIKLHAVMFS</sequence>
<dbReference type="PANTHER" id="PTHR35476:SF2">
    <property type="entry name" value="MUCIN-LIKE PROTEIN"/>
    <property type="match status" value="1"/>
</dbReference>
<gene>
    <name evidence="3" type="ORF">POTOM_041594</name>
</gene>
<comment type="caution">
    <text evidence="3">The sequence shown here is derived from an EMBL/GenBank/DDBJ whole genome shotgun (WGS) entry which is preliminary data.</text>
</comment>
<accession>A0A8X7YQ37</accession>
<reference evidence="3" key="1">
    <citation type="journal article" date="2020" name="bioRxiv">
        <title>Hybrid origin of Populus tomentosa Carr. identified through genome sequencing and phylogenomic analysis.</title>
        <authorList>
            <person name="An X."/>
            <person name="Gao K."/>
            <person name="Chen Z."/>
            <person name="Li J."/>
            <person name="Yang X."/>
            <person name="Yang X."/>
            <person name="Zhou J."/>
            <person name="Guo T."/>
            <person name="Zhao T."/>
            <person name="Huang S."/>
            <person name="Miao D."/>
            <person name="Khan W.U."/>
            <person name="Rao P."/>
            <person name="Ye M."/>
            <person name="Lei B."/>
            <person name="Liao W."/>
            <person name="Wang J."/>
            <person name="Ji L."/>
            <person name="Li Y."/>
            <person name="Guo B."/>
            <person name="Mustafa N.S."/>
            <person name="Li S."/>
            <person name="Yun Q."/>
            <person name="Keller S.R."/>
            <person name="Mao J."/>
            <person name="Zhang R."/>
            <person name="Strauss S.H."/>
        </authorList>
    </citation>
    <scope>NUCLEOTIDE SEQUENCE</scope>
    <source>
        <strain evidence="3">GM15</strain>
        <tissue evidence="3">Leaf</tissue>
    </source>
</reference>
<dbReference type="PANTHER" id="PTHR35476">
    <property type="entry name" value="MUCIN-LIKE PROTEIN"/>
    <property type="match status" value="1"/>
</dbReference>
<evidence type="ECO:0000256" key="1">
    <source>
        <dbReference type="SAM" id="MobiDB-lite"/>
    </source>
</evidence>
<proteinExistence type="predicted"/>
<evidence type="ECO:0000313" key="4">
    <source>
        <dbReference type="Proteomes" id="UP000886885"/>
    </source>
</evidence>
<dbReference type="EMBL" id="JAAWWB010000023">
    <property type="protein sequence ID" value="KAG6753612.1"/>
    <property type="molecule type" value="Genomic_DNA"/>
</dbReference>
<dbReference type="InterPro" id="IPR052851">
    <property type="entry name" value="GCD1_mitochondrial"/>
</dbReference>
<protein>
    <submittedName>
        <fullName evidence="3">Uncharacterized protein</fullName>
    </submittedName>
</protein>
<dbReference type="Proteomes" id="UP000886885">
    <property type="component" value="Chromosome 12A"/>
</dbReference>
<dbReference type="OrthoDB" id="547043at2759"/>
<evidence type="ECO:0000256" key="2">
    <source>
        <dbReference type="SAM" id="SignalP"/>
    </source>
</evidence>
<feature type="signal peptide" evidence="2">
    <location>
        <begin position="1"/>
        <end position="22"/>
    </location>
</feature>
<name>A0A8X7YQ37_POPTO</name>
<feature type="compositionally biased region" description="Polar residues" evidence="1">
    <location>
        <begin position="119"/>
        <end position="131"/>
    </location>
</feature>
<feature type="chain" id="PRO_5036467580" evidence="2">
    <location>
        <begin position="23"/>
        <end position="170"/>
    </location>
</feature>